<dbReference type="InterPro" id="IPR010428">
    <property type="entry name" value="Zincin_1"/>
</dbReference>
<dbReference type="EMBL" id="UOEC01000031">
    <property type="protein sequence ID" value="VAV87574.1"/>
    <property type="molecule type" value="Genomic_DNA"/>
</dbReference>
<sequence>MASPWASAVSPTIQDIGKLAEQAYSALPENFHAMCGDILIRVEEIADAELVEFLGGSSTYDLMGLFHPAGESLIDNIEEAMETHAVVLFRRAILDYWADSDETLGNIVTHIIVQEIGRQFGLNEDQLEQVETATLEGAARDATSMMQ</sequence>
<evidence type="ECO:0000313" key="1">
    <source>
        <dbReference type="EMBL" id="VAV87574.1"/>
    </source>
</evidence>
<name>A0A3B0R276_9ZZZZ</name>
<reference evidence="1" key="1">
    <citation type="submission" date="2018-06" db="EMBL/GenBank/DDBJ databases">
        <authorList>
            <person name="Zhirakovskaya E."/>
        </authorList>
    </citation>
    <scope>NUCLEOTIDE SEQUENCE</scope>
</reference>
<protein>
    <submittedName>
        <fullName evidence="1">Uncharacterized protein</fullName>
    </submittedName>
</protein>
<dbReference type="Pfam" id="PF06262">
    <property type="entry name" value="Zincin_1"/>
    <property type="match status" value="1"/>
</dbReference>
<dbReference type="AlphaFoldDB" id="A0A3B0R276"/>
<gene>
    <name evidence="1" type="ORF">MNBD_ALPHA08-1403</name>
</gene>
<dbReference type="SUPFAM" id="SSF55486">
    <property type="entry name" value="Metalloproteases ('zincins'), catalytic domain"/>
    <property type="match status" value="1"/>
</dbReference>
<organism evidence="1">
    <name type="scientific">hydrothermal vent metagenome</name>
    <dbReference type="NCBI Taxonomy" id="652676"/>
    <lineage>
        <taxon>unclassified sequences</taxon>
        <taxon>metagenomes</taxon>
        <taxon>ecological metagenomes</taxon>
    </lineage>
</organism>
<dbReference type="CDD" id="cd12952">
    <property type="entry name" value="MMP_ACEL2062"/>
    <property type="match status" value="1"/>
</dbReference>
<dbReference type="InterPro" id="IPR038555">
    <property type="entry name" value="Zincin_1_sf"/>
</dbReference>
<proteinExistence type="predicted"/>
<accession>A0A3B0R276</accession>
<dbReference type="Gene3D" id="3.30.2010.20">
    <property type="match status" value="1"/>
</dbReference>